<dbReference type="PANTHER" id="PTHR30068:SF3">
    <property type="entry name" value="PHOSPHOLIPID_GLYCEROL ACYLTRANSFERASE DOMAIN-CONTAINING PROTEIN"/>
    <property type="match status" value="1"/>
</dbReference>
<dbReference type="Proteomes" id="UP000326287">
    <property type="component" value="Chromosome"/>
</dbReference>
<dbReference type="GO" id="GO:0019698">
    <property type="term" value="P:D-galacturonate catabolic process"/>
    <property type="evidence" value="ECO:0007669"/>
    <property type="project" value="TreeGrafter"/>
</dbReference>
<dbReference type="Pfam" id="PF01553">
    <property type="entry name" value="Acyltransferase"/>
    <property type="match status" value="1"/>
</dbReference>
<dbReference type="EMBL" id="CP036422">
    <property type="protein sequence ID" value="QFU76950.1"/>
    <property type="molecule type" value="Genomic_DNA"/>
</dbReference>
<dbReference type="AlphaFoldDB" id="A0A5P9NM99"/>
<evidence type="ECO:0000259" key="1">
    <source>
        <dbReference type="Pfam" id="PF01553"/>
    </source>
</evidence>
<name>A0A5P9NM99_9GAMM</name>
<dbReference type="SUPFAM" id="SSF69593">
    <property type="entry name" value="Glycerol-3-phosphate (1)-acyltransferase"/>
    <property type="match status" value="1"/>
</dbReference>
<organism evidence="2 3">
    <name type="scientific">Halioglobus maricola</name>
    <dbReference type="NCBI Taxonomy" id="2601894"/>
    <lineage>
        <taxon>Bacteria</taxon>
        <taxon>Pseudomonadati</taxon>
        <taxon>Pseudomonadota</taxon>
        <taxon>Gammaproteobacteria</taxon>
        <taxon>Cellvibrionales</taxon>
        <taxon>Halieaceae</taxon>
        <taxon>Halioglobus</taxon>
    </lineage>
</organism>
<feature type="domain" description="Phospholipid/glycerol acyltransferase" evidence="1">
    <location>
        <begin position="89"/>
        <end position="192"/>
    </location>
</feature>
<proteinExistence type="predicted"/>
<dbReference type="GO" id="GO:0016746">
    <property type="term" value="F:acyltransferase activity"/>
    <property type="evidence" value="ECO:0007669"/>
    <property type="project" value="UniProtKB-KW"/>
</dbReference>
<gene>
    <name evidence="2" type="ORF">EY643_15540</name>
</gene>
<dbReference type="KEGG" id="halc:EY643_15540"/>
<sequence length="393" mass="44069">MSDPFADIRPYQDHEVTDVLSRLLSESELLDLLGERTEGFVARLPAFLRRPLVRMGLKRQLKDVQDVHSMQMVIKTHVEKMIADSCGGFTVSGLENLDPSRAYLFISNHRDIAMDPAFTNYALHQGGHQTVRIAIGDNLLTKSWVSDLMRLNKSFIVKRNLGGPRELLAASRNLANYIRHSVRADGNPVWLAQREGRAKDGHDRTEPAVIKMIGMSRDKSNESFGDHIAGLGIVPVAISYELDPCDALKANELHELAENGSYEKGEQEDVASIGQGIAGQKGRVHVSFGTPLGPRFDDADHVAQEIDRQVFELYCLHPTNRYAYEMLYGEYAPAIPDDFYSEDGDCSREEFEARINAMPEAHRPFALAIYANVVMNKLDLAEQQRAEPIQYPC</sequence>
<dbReference type="OrthoDB" id="1078132at2"/>
<reference evidence="2 3" key="1">
    <citation type="submission" date="2019-02" db="EMBL/GenBank/DDBJ databases">
        <authorList>
            <person name="Li S.-H."/>
        </authorList>
    </citation>
    <scope>NUCLEOTIDE SEQUENCE [LARGE SCALE GENOMIC DNA]</scope>
    <source>
        <strain evidence="2 3">IMCC14385</strain>
    </source>
</reference>
<keyword evidence="2" id="KW-0012">Acyltransferase</keyword>
<protein>
    <submittedName>
        <fullName evidence="2">Glycerol acyltransferase</fullName>
    </submittedName>
</protein>
<accession>A0A5P9NM99</accession>
<dbReference type="PANTHER" id="PTHR30068">
    <property type="entry name" value="URONATE ISOMERASE"/>
    <property type="match status" value="1"/>
</dbReference>
<keyword evidence="3" id="KW-1185">Reference proteome</keyword>
<dbReference type="GO" id="GO:0042840">
    <property type="term" value="P:D-glucuronate catabolic process"/>
    <property type="evidence" value="ECO:0007669"/>
    <property type="project" value="TreeGrafter"/>
</dbReference>
<evidence type="ECO:0000313" key="3">
    <source>
        <dbReference type="Proteomes" id="UP000326287"/>
    </source>
</evidence>
<dbReference type="InterPro" id="IPR002123">
    <property type="entry name" value="Plipid/glycerol_acylTrfase"/>
</dbReference>
<keyword evidence="2" id="KW-0808">Transferase</keyword>
<dbReference type="RefSeq" id="WP_153240092.1">
    <property type="nucleotide sequence ID" value="NZ_CP036422.1"/>
</dbReference>
<evidence type="ECO:0000313" key="2">
    <source>
        <dbReference type="EMBL" id="QFU76950.1"/>
    </source>
</evidence>